<organism evidence="1 2">
    <name type="scientific">Sorangium cellulosum</name>
    <name type="common">Polyangium cellulosum</name>
    <dbReference type="NCBI Taxonomy" id="56"/>
    <lineage>
        <taxon>Bacteria</taxon>
        <taxon>Pseudomonadati</taxon>
        <taxon>Myxococcota</taxon>
        <taxon>Polyangia</taxon>
        <taxon>Polyangiales</taxon>
        <taxon>Polyangiaceae</taxon>
        <taxon>Sorangium</taxon>
    </lineage>
</organism>
<dbReference type="EMBL" id="JEME01001106">
    <property type="protein sequence ID" value="KYG08077.1"/>
    <property type="molecule type" value="Genomic_DNA"/>
</dbReference>
<evidence type="ECO:0008006" key="3">
    <source>
        <dbReference type="Google" id="ProtNLM"/>
    </source>
</evidence>
<dbReference type="GO" id="GO:0016706">
    <property type="term" value="F:2-oxoglutarate-dependent dioxygenase activity"/>
    <property type="evidence" value="ECO:0007669"/>
    <property type="project" value="UniProtKB-ARBA"/>
</dbReference>
<proteinExistence type="predicted"/>
<evidence type="ECO:0000313" key="2">
    <source>
        <dbReference type="Proteomes" id="UP000075502"/>
    </source>
</evidence>
<dbReference type="GO" id="GO:0005506">
    <property type="term" value="F:iron ion binding"/>
    <property type="evidence" value="ECO:0007669"/>
    <property type="project" value="UniProtKB-ARBA"/>
</dbReference>
<accession>A0A150TU41</accession>
<dbReference type="Pfam" id="PF05721">
    <property type="entry name" value="PhyH"/>
    <property type="match status" value="1"/>
</dbReference>
<dbReference type="PANTHER" id="PTHR20883">
    <property type="entry name" value="PHYTANOYL-COA DIOXYGENASE DOMAIN CONTAINING 1"/>
    <property type="match status" value="1"/>
</dbReference>
<reference evidence="1 2" key="1">
    <citation type="submission" date="2014-02" db="EMBL/GenBank/DDBJ databases">
        <title>The small core and large imbalanced accessory genome model reveals a collaborative survival strategy of Sorangium cellulosum strains in nature.</title>
        <authorList>
            <person name="Han K."/>
            <person name="Peng R."/>
            <person name="Blom J."/>
            <person name="Li Y.-Z."/>
        </authorList>
    </citation>
    <scope>NUCLEOTIDE SEQUENCE [LARGE SCALE GENOMIC DNA]</scope>
    <source>
        <strain evidence="1 2">So0007-03</strain>
    </source>
</reference>
<dbReference type="Proteomes" id="UP000075502">
    <property type="component" value="Unassembled WGS sequence"/>
</dbReference>
<name>A0A150TU41_SORCE</name>
<sequence>MSCIDHADAAACYRERGFFIAPEAVIPRELIARVLPHCDAVAAGVYPTGVPPWRRWNVGSPVKVQKIDQAHLADDVIFALVTHPAIGAWAARVTGARRVQLWATQLITKPPGGGAQGNIGWHDDDQNWAFWRGEVLTLWLALSDVGADAGPMRFLPGSHRFPRDGDRGDAYCQDLRSQRASILRGLPEAEIEPEVEALMPAGGLSIHGRYTLHCSGENRSPLPRRSIAINVRTENSAPVAGVEDYGFCSFLHVPRFCPILYAAEGDRGER</sequence>
<evidence type="ECO:0000313" key="1">
    <source>
        <dbReference type="EMBL" id="KYG08077.1"/>
    </source>
</evidence>
<gene>
    <name evidence="1" type="ORF">BE21_02095</name>
</gene>
<comment type="caution">
    <text evidence="1">The sequence shown here is derived from an EMBL/GenBank/DDBJ whole genome shotgun (WGS) entry which is preliminary data.</text>
</comment>
<dbReference type="AlphaFoldDB" id="A0A150TU41"/>
<dbReference type="InterPro" id="IPR008775">
    <property type="entry name" value="Phytyl_CoA_dOase-like"/>
</dbReference>
<dbReference type="SUPFAM" id="SSF51197">
    <property type="entry name" value="Clavaminate synthase-like"/>
    <property type="match status" value="1"/>
</dbReference>
<dbReference type="Gene3D" id="2.60.120.620">
    <property type="entry name" value="q2cbj1_9rhob like domain"/>
    <property type="match status" value="1"/>
</dbReference>
<dbReference type="PANTHER" id="PTHR20883:SF46">
    <property type="entry name" value="PHYTANOYL-COA HYDROXYLASE"/>
    <property type="match status" value="1"/>
</dbReference>
<protein>
    <recommendedName>
        <fullName evidence="3">Phytanoyl-CoA dioxygenase</fullName>
    </recommendedName>
</protein>